<name>A0ACB7Y027_9ERIC</name>
<organism evidence="1 2">
    <name type="scientific">Vaccinium darrowii</name>
    <dbReference type="NCBI Taxonomy" id="229202"/>
    <lineage>
        <taxon>Eukaryota</taxon>
        <taxon>Viridiplantae</taxon>
        <taxon>Streptophyta</taxon>
        <taxon>Embryophyta</taxon>
        <taxon>Tracheophyta</taxon>
        <taxon>Spermatophyta</taxon>
        <taxon>Magnoliopsida</taxon>
        <taxon>eudicotyledons</taxon>
        <taxon>Gunneridae</taxon>
        <taxon>Pentapetalae</taxon>
        <taxon>asterids</taxon>
        <taxon>Ericales</taxon>
        <taxon>Ericaceae</taxon>
        <taxon>Vaccinioideae</taxon>
        <taxon>Vaccinieae</taxon>
        <taxon>Vaccinium</taxon>
    </lineage>
</organism>
<dbReference type="Proteomes" id="UP000828048">
    <property type="component" value="Chromosome 5"/>
</dbReference>
<evidence type="ECO:0000313" key="1">
    <source>
        <dbReference type="EMBL" id="KAH7846320.1"/>
    </source>
</evidence>
<keyword evidence="2" id="KW-1185">Reference proteome</keyword>
<accession>A0ACB7Y027</accession>
<sequence length="134" mass="15317">MVSKYPILEPSSHPRLEPRFTNRCDSQLTAGLFAKVSQKPTNQSKLTGKCSRPKCSRCHTYPAKSRPKEKGTHKLRPCDVSNHRLVSWRVVGSNPRLKFAGFSASGVLDHLDREYYDMEDDHYVDEVMRSHNVS</sequence>
<evidence type="ECO:0000313" key="2">
    <source>
        <dbReference type="Proteomes" id="UP000828048"/>
    </source>
</evidence>
<dbReference type="EMBL" id="CM037155">
    <property type="protein sequence ID" value="KAH7846320.1"/>
    <property type="molecule type" value="Genomic_DNA"/>
</dbReference>
<protein>
    <submittedName>
        <fullName evidence="1">Uncharacterized protein</fullName>
    </submittedName>
</protein>
<proteinExistence type="predicted"/>
<comment type="caution">
    <text evidence="1">The sequence shown here is derived from an EMBL/GenBank/DDBJ whole genome shotgun (WGS) entry which is preliminary data.</text>
</comment>
<gene>
    <name evidence="1" type="ORF">Vadar_012513</name>
</gene>
<reference evidence="1 2" key="1">
    <citation type="journal article" date="2021" name="Hortic Res">
        <title>High-quality reference genome and annotation aids understanding of berry development for evergreen blueberry (Vaccinium darrowii).</title>
        <authorList>
            <person name="Yu J."/>
            <person name="Hulse-Kemp A.M."/>
            <person name="Babiker E."/>
            <person name="Staton M."/>
        </authorList>
    </citation>
    <scope>NUCLEOTIDE SEQUENCE [LARGE SCALE GENOMIC DNA]</scope>
    <source>
        <strain evidence="2">cv. NJ 8807/NJ 8810</strain>
        <tissue evidence="1">Young leaf</tissue>
    </source>
</reference>